<organism evidence="3 4">
    <name type="scientific">Iris pallida</name>
    <name type="common">Sweet iris</name>
    <dbReference type="NCBI Taxonomy" id="29817"/>
    <lineage>
        <taxon>Eukaryota</taxon>
        <taxon>Viridiplantae</taxon>
        <taxon>Streptophyta</taxon>
        <taxon>Embryophyta</taxon>
        <taxon>Tracheophyta</taxon>
        <taxon>Spermatophyta</taxon>
        <taxon>Magnoliopsida</taxon>
        <taxon>Liliopsida</taxon>
        <taxon>Asparagales</taxon>
        <taxon>Iridaceae</taxon>
        <taxon>Iridoideae</taxon>
        <taxon>Irideae</taxon>
        <taxon>Iris</taxon>
    </lineage>
</organism>
<feature type="compositionally biased region" description="Basic residues" evidence="1">
    <location>
        <begin position="46"/>
        <end position="58"/>
    </location>
</feature>
<feature type="chain" id="PRO_5043915291" evidence="2">
    <location>
        <begin position="21"/>
        <end position="408"/>
    </location>
</feature>
<name>A0AAX6EHK2_IRIPA</name>
<dbReference type="AlphaFoldDB" id="A0AAX6EHK2"/>
<protein>
    <submittedName>
        <fullName evidence="3">ETHYLENE-INSENSITIVE3-like 1 protein isoform X1</fullName>
    </submittedName>
</protein>
<reference evidence="3" key="2">
    <citation type="submission" date="2023-04" db="EMBL/GenBank/DDBJ databases">
        <authorList>
            <person name="Bruccoleri R.E."/>
            <person name="Oakeley E.J."/>
            <person name="Faust A.-M."/>
            <person name="Dessus-Babus S."/>
            <person name="Altorfer M."/>
            <person name="Burckhardt D."/>
            <person name="Oertli M."/>
            <person name="Naumann U."/>
            <person name="Petersen F."/>
            <person name="Wong J."/>
        </authorList>
    </citation>
    <scope>NUCLEOTIDE SEQUENCE</scope>
    <source>
        <strain evidence="3">GSM-AAB239-AS_SAM_17_03QT</strain>
        <tissue evidence="3">Leaf</tissue>
    </source>
</reference>
<accession>A0AAX6EHK2</accession>
<feature type="signal peptide" evidence="2">
    <location>
        <begin position="1"/>
        <end position="20"/>
    </location>
</feature>
<evidence type="ECO:0000256" key="1">
    <source>
        <dbReference type="SAM" id="MobiDB-lite"/>
    </source>
</evidence>
<feature type="region of interest" description="Disordered" evidence="1">
    <location>
        <begin position="161"/>
        <end position="209"/>
    </location>
</feature>
<evidence type="ECO:0000313" key="3">
    <source>
        <dbReference type="EMBL" id="KAJ6803627.1"/>
    </source>
</evidence>
<keyword evidence="4" id="KW-1185">Reference proteome</keyword>
<feature type="region of interest" description="Disordered" evidence="1">
    <location>
        <begin position="40"/>
        <end position="73"/>
    </location>
</feature>
<feature type="compositionally biased region" description="Basic residues" evidence="1">
    <location>
        <begin position="198"/>
        <end position="207"/>
    </location>
</feature>
<gene>
    <name evidence="3" type="ORF">M6B38_189130</name>
</gene>
<comment type="caution">
    <text evidence="3">The sequence shown here is derived from an EMBL/GenBank/DDBJ whole genome shotgun (WGS) entry which is preliminary data.</text>
</comment>
<reference evidence="3" key="1">
    <citation type="journal article" date="2023" name="GigaByte">
        <title>Genome assembly of the bearded iris, Iris pallida Lam.</title>
        <authorList>
            <person name="Bruccoleri R.E."/>
            <person name="Oakeley E.J."/>
            <person name="Faust A.M.E."/>
            <person name="Altorfer M."/>
            <person name="Dessus-Babus S."/>
            <person name="Burckhardt D."/>
            <person name="Oertli M."/>
            <person name="Naumann U."/>
            <person name="Petersen F."/>
            <person name="Wong J."/>
        </authorList>
    </citation>
    <scope>NUCLEOTIDE SEQUENCE</scope>
    <source>
        <strain evidence="3">GSM-AAB239-AS_SAM_17_03QT</strain>
    </source>
</reference>
<evidence type="ECO:0000313" key="4">
    <source>
        <dbReference type="Proteomes" id="UP001140949"/>
    </source>
</evidence>
<proteinExistence type="predicted"/>
<dbReference type="Proteomes" id="UP001140949">
    <property type="component" value="Unassembled WGS sequence"/>
</dbReference>
<evidence type="ECO:0000256" key="2">
    <source>
        <dbReference type="SAM" id="SignalP"/>
    </source>
</evidence>
<keyword evidence="2" id="KW-0732">Signal</keyword>
<dbReference type="EMBL" id="JANAVB010036419">
    <property type="protein sequence ID" value="KAJ6803627.1"/>
    <property type="molecule type" value="Genomic_DNA"/>
</dbReference>
<sequence>MMVLLQQISNHVLLFLLLQGWHNHIRRDEWVVLVCTLAHQPNSSSPHRRRRRRRRRRSNSCSTRHVPKLGDRSFPLASSKQAAASLGCSGGGGGVAFPVPLLLVVENRREQLGLLGGHPLLKLRRAVDNPTDLVHVPRHVLDHRDDDANLPGLLQVVGLPVGRPPHARRKPQLRPPAFLRGRPPRRRSSLLERERPLRRSALRHHRRQEGAERGVLELVQHLRSARGRSSAEPIPEQGRRGGGVLRIVLCDGGRAVAVEADLLLPPALQVGGGDAHRPAVLGDDAVRVSPRAALFHGLRHAALDGVDLGHQKFPPEFIGGLIIWRRLLLLLLSLPPQELQPLSVPPHAAQERSLVHVSVAKVLCVVVIVVVLVEDSIEKIVSEWEWRLFSIVAGGSHSSSIGRGGGLQ</sequence>